<name>A0A811L135_9BILA</name>
<protein>
    <recommendedName>
        <fullName evidence="1">Fungal lipase-type domain-containing protein</fullName>
    </recommendedName>
</protein>
<dbReference type="EMBL" id="CAJFCW020000004">
    <property type="protein sequence ID" value="CAG9114839.1"/>
    <property type="molecule type" value="Genomic_DNA"/>
</dbReference>
<evidence type="ECO:0000313" key="3">
    <source>
        <dbReference type="Proteomes" id="UP000614601"/>
    </source>
</evidence>
<gene>
    <name evidence="2" type="ORF">BOKJ2_LOCUS9361</name>
</gene>
<accession>A0A811L135</accession>
<dbReference type="PANTHER" id="PTHR45908">
    <property type="entry name" value="PROTEIN CBG11750-RELATED"/>
    <property type="match status" value="1"/>
</dbReference>
<keyword evidence="3" id="KW-1185">Reference proteome</keyword>
<dbReference type="OrthoDB" id="5866690at2759"/>
<dbReference type="AlphaFoldDB" id="A0A811L135"/>
<comment type="caution">
    <text evidence="2">The sequence shown here is derived from an EMBL/GenBank/DDBJ whole genome shotgun (WGS) entry which is preliminary data.</text>
</comment>
<dbReference type="GO" id="GO:0006629">
    <property type="term" value="P:lipid metabolic process"/>
    <property type="evidence" value="ECO:0007669"/>
    <property type="project" value="InterPro"/>
</dbReference>
<sequence length="264" mass="29876">MFPLAAAAYSDDPNECLNNNFEDAKTIGVVLAKCQNEFYTTLCVGFVAVSHTDKAIILSFRGTNNFLQLVTEVSNIAFFNRRPSPFKGQVAQYFFDVHEQLWEAGIHRLFEKAIKSNPDYEIWVTGHSLGGAVAAITATKIYKDYEESASKMKLVTFGQPRTGDNVFADTYPNAIKTAFRVTHKRDVVPHVPPKGYVGYNHHFSEVWYSDKMNQDSKFVYCKEEEGKKCSNSAFLPVSVIDHVTYYNEFVPVFGIKGCKWSSRK</sequence>
<reference evidence="2" key="1">
    <citation type="submission" date="2020-09" db="EMBL/GenBank/DDBJ databases">
        <authorList>
            <person name="Kikuchi T."/>
        </authorList>
    </citation>
    <scope>NUCLEOTIDE SEQUENCE</scope>
    <source>
        <strain evidence="2">SH1</strain>
    </source>
</reference>
<dbReference type="EMBL" id="CAJFDH010000004">
    <property type="protein sequence ID" value="CAD5221271.1"/>
    <property type="molecule type" value="Genomic_DNA"/>
</dbReference>
<evidence type="ECO:0000313" key="2">
    <source>
        <dbReference type="EMBL" id="CAD5221271.1"/>
    </source>
</evidence>
<dbReference type="Proteomes" id="UP000783686">
    <property type="component" value="Unassembled WGS sequence"/>
</dbReference>
<organism evidence="2 3">
    <name type="scientific">Bursaphelenchus okinawaensis</name>
    <dbReference type="NCBI Taxonomy" id="465554"/>
    <lineage>
        <taxon>Eukaryota</taxon>
        <taxon>Metazoa</taxon>
        <taxon>Ecdysozoa</taxon>
        <taxon>Nematoda</taxon>
        <taxon>Chromadorea</taxon>
        <taxon>Rhabditida</taxon>
        <taxon>Tylenchina</taxon>
        <taxon>Tylenchomorpha</taxon>
        <taxon>Aphelenchoidea</taxon>
        <taxon>Aphelenchoididae</taxon>
        <taxon>Bursaphelenchus</taxon>
    </lineage>
</organism>
<dbReference type="CDD" id="cd00519">
    <property type="entry name" value="Lipase_3"/>
    <property type="match status" value="1"/>
</dbReference>
<feature type="domain" description="Fungal lipase-type" evidence="1">
    <location>
        <begin position="58"/>
        <end position="194"/>
    </location>
</feature>
<dbReference type="Pfam" id="PF01764">
    <property type="entry name" value="Lipase_3"/>
    <property type="match status" value="1"/>
</dbReference>
<dbReference type="SUPFAM" id="SSF53474">
    <property type="entry name" value="alpha/beta-Hydrolases"/>
    <property type="match status" value="1"/>
</dbReference>
<evidence type="ECO:0000259" key="1">
    <source>
        <dbReference type="Pfam" id="PF01764"/>
    </source>
</evidence>
<dbReference type="Gene3D" id="3.40.50.1820">
    <property type="entry name" value="alpha/beta hydrolase"/>
    <property type="match status" value="1"/>
</dbReference>
<dbReference type="InterPro" id="IPR002921">
    <property type="entry name" value="Fungal_lipase-type"/>
</dbReference>
<dbReference type="InterPro" id="IPR029058">
    <property type="entry name" value="AB_hydrolase_fold"/>
</dbReference>
<proteinExistence type="predicted"/>
<dbReference type="Proteomes" id="UP000614601">
    <property type="component" value="Unassembled WGS sequence"/>
</dbReference>